<reference evidence="1" key="1">
    <citation type="submission" date="2021-01" db="EMBL/GenBank/DDBJ databases">
        <authorList>
            <consortium name="Genoscope - CEA"/>
            <person name="William W."/>
        </authorList>
    </citation>
    <scope>NUCLEOTIDE SEQUENCE</scope>
</reference>
<dbReference type="InterPro" id="IPR052547">
    <property type="entry name" value="Mito_Isobutyryl-CoADH"/>
</dbReference>
<dbReference type="EMBL" id="CAJJDN010000066">
    <property type="protein sequence ID" value="CAD8096144.1"/>
    <property type="molecule type" value="Genomic_DNA"/>
</dbReference>
<accession>A0A8S1P2I2</accession>
<name>A0A8S1P2I2_9CILI</name>
<organism evidence="1 2">
    <name type="scientific">Paramecium sonneborni</name>
    <dbReference type="NCBI Taxonomy" id="65129"/>
    <lineage>
        <taxon>Eukaryota</taxon>
        <taxon>Sar</taxon>
        <taxon>Alveolata</taxon>
        <taxon>Ciliophora</taxon>
        <taxon>Intramacronucleata</taxon>
        <taxon>Oligohymenophorea</taxon>
        <taxon>Peniculida</taxon>
        <taxon>Parameciidae</taxon>
        <taxon>Paramecium</taxon>
    </lineage>
</organism>
<evidence type="ECO:0000313" key="2">
    <source>
        <dbReference type="Proteomes" id="UP000692954"/>
    </source>
</evidence>
<sequence>MCAYMVDQFGNEEQKQTWIPRFGKFDAFASYCLTEPNSGNDSKNMKKKKMEMIMQQMDLNFLFLEIQLVMFIYYSNQQKQTLENSSFRTQLLYCNQNKFISELVSLICLSQSLNQNLNNLIDQDLQKIIYQILQLVRIANLILSPFNKSKQQNSTYFLPQQGYLIRIVKKNKRSESWNHEIFRSKDQSIHNEVSNQSSFNSSSDCNSKFFLIKLTMEDIRNIRKINHFKKETLRLYIQDLSKQNIELRQLYQIQI</sequence>
<keyword evidence="2" id="KW-1185">Reference proteome</keyword>
<dbReference type="PANTHER" id="PTHR43831">
    <property type="entry name" value="ISOBUTYRYL-COA DEHYDROGENASE"/>
    <property type="match status" value="1"/>
</dbReference>
<gene>
    <name evidence="1" type="ORF">PSON_ATCC_30995.1.T0660006</name>
</gene>
<dbReference type="GO" id="GO:0005739">
    <property type="term" value="C:mitochondrion"/>
    <property type="evidence" value="ECO:0007669"/>
    <property type="project" value="TreeGrafter"/>
</dbReference>
<proteinExistence type="predicted"/>
<dbReference type="Proteomes" id="UP000692954">
    <property type="component" value="Unassembled WGS sequence"/>
</dbReference>
<evidence type="ECO:0000313" key="1">
    <source>
        <dbReference type="EMBL" id="CAD8096144.1"/>
    </source>
</evidence>
<protein>
    <submittedName>
        <fullName evidence="1">Uncharacterized protein</fullName>
    </submittedName>
</protein>
<comment type="caution">
    <text evidence="1">The sequence shown here is derived from an EMBL/GenBank/DDBJ whole genome shotgun (WGS) entry which is preliminary data.</text>
</comment>
<dbReference type="PANTHER" id="PTHR43831:SF1">
    <property type="entry name" value="ISOBUTYRYL-COA DEHYDROGENASE, MITOCHONDRIAL"/>
    <property type="match status" value="1"/>
</dbReference>
<dbReference type="AlphaFoldDB" id="A0A8S1P2I2"/>